<dbReference type="InterPro" id="IPR013321">
    <property type="entry name" value="Arc_rbn_hlx_hlx"/>
</dbReference>
<feature type="region of interest" description="Disordered" evidence="3">
    <location>
        <begin position="71"/>
        <end position="90"/>
    </location>
</feature>
<name>A0ABV3X5G6_9FIRM</name>
<dbReference type="NCBIfam" id="TIGR02384">
    <property type="entry name" value="RelB_DinJ"/>
    <property type="match status" value="1"/>
</dbReference>
<dbReference type="Pfam" id="PF04221">
    <property type="entry name" value="RelB"/>
    <property type="match status" value="1"/>
</dbReference>
<reference evidence="4 5" key="1">
    <citation type="submission" date="2023-04" db="EMBL/GenBank/DDBJ databases">
        <title>Genome Sequence of Selenomonas sputigena ATCC 33150.</title>
        <authorList>
            <person name="Miller D.P."/>
            <person name="Anvari S."/>
            <person name="Polson S.W."/>
            <person name="Macdonald M."/>
            <person name="Mcdowell J.V."/>
        </authorList>
    </citation>
    <scope>NUCLEOTIDE SEQUENCE [LARGE SCALE GENOMIC DNA]</scope>
    <source>
        <strain evidence="4 5">ATCC 33150</strain>
    </source>
</reference>
<dbReference type="Gene3D" id="1.10.1220.10">
    <property type="entry name" value="Met repressor-like"/>
    <property type="match status" value="1"/>
</dbReference>
<accession>A0ABV3X5G6</accession>
<evidence type="ECO:0000256" key="3">
    <source>
        <dbReference type="SAM" id="MobiDB-lite"/>
    </source>
</evidence>
<dbReference type="Proteomes" id="UP001559623">
    <property type="component" value="Unassembled WGS sequence"/>
</dbReference>
<dbReference type="EMBL" id="JARVLH010000004">
    <property type="protein sequence ID" value="MEX5285434.1"/>
    <property type="molecule type" value="Genomic_DNA"/>
</dbReference>
<dbReference type="PANTHER" id="PTHR38781:SF1">
    <property type="entry name" value="ANTITOXIN DINJ-RELATED"/>
    <property type="match status" value="1"/>
</dbReference>
<organism evidence="4 5">
    <name type="scientific">Selenomonas sputigena</name>
    <dbReference type="NCBI Taxonomy" id="69823"/>
    <lineage>
        <taxon>Bacteria</taxon>
        <taxon>Bacillati</taxon>
        <taxon>Bacillota</taxon>
        <taxon>Negativicutes</taxon>
        <taxon>Selenomonadales</taxon>
        <taxon>Selenomonadaceae</taxon>
        <taxon>Selenomonas</taxon>
    </lineage>
</organism>
<evidence type="ECO:0000256" key="1">
    <source>
        <dbReference type="ARBA" id="ARBA00010562"/>
    </source>
</evidence>
<keyword evidence="5" id="KW-1185">Reference proteome</keyword>
<proteinExistence type="inferred from homology"/>
<comment type="caution">
    <text evidence="4">The sequence shown here is derived from an EMBL/GenBank/DDBJ whole genome shotgun (WGS) entry which is preliminary data.</text>
</comment>
<evidence type="ECO:0000313" key="4">
    <source>
        <dbReference type="EMBL" id="MEX5285434.1"/>
    </source>
</evidence>
<keyword evidence="2" id="KW-1277">Toxin-antitoxin system</keyword>
<dbReference type="PANTHER" id="PTHR38781">
    <property type="entry name" value="ANTITOXIN DINJ-RELATED"/>
    <property type="match status" value="1"/>
</dbReference>
<comment type="similarity">
    <text evidence="1">Belongs to the RelB/DinJ antitoxin family.</text>
</comment>
<dbReference type="RefSeq" id="WP_368847167.1">
    <property type="nucleotide sequence ID" value="NZ_CP194411.1"/>
</dbReference>
<sequence length="90" mass="10011">MSTVPTQIRIDRDIKEQAGVLFSGLGLDMSGAVNMFLHQCVLRGGIPFSVEMPHYKQSTLAAMGEARKISRDPNVPSYDNMDELKRALEE</sequence>
<dbReference type="InterPro" id="IPR007337">
    <property type="entry name" value="RelB/DinJ"/>
</dbReference>
<evidence type="ECO:0000313" key="5">
    <source>
        <dbReference type="Proteomes" id="UP001559623"/>
    </source>
</evidence>
<evidence type="ECO:0000256" key="2">
    <source>
        <dbReference type="ARBA" id="ARBA00022649"/>
    </source>
</evidence>
<gene>
    <name evidence="4" type="ORF">QCO44_07260</name>
</gene>
<protein>
    <submittedName>
        <fullName evidence="4">Type II toxin-antitoxin system RelB/DinJ family antitoxin</fullName>
    </submittedName>
</protein>